<proteinExistence type="predicted"/>
<keyword evidence="2" id="KW-0472">Membrane</keyword>
<keyword evidence="4" id="KW-1185">Reference proteome</keyword>
<organism evidence="3 4">
    <name type="scientific">Pachysolen tannophilus NRRL Y-2460</name>
    <dbReference type="NCBI Taxonomy" id="669874"/>
    <lineage>
        <taxon>Eukaryota</taxon>
        <taxon>Fungi</taxon>
        <taxon>Dikarya</taxon>
        <taxon>Ascomycota</taxon>
        <taxon>Saccharomycotina</taxon>
        <taxon>Pichiomycetes</taxon>
        <taxon>Pachysolenaceae</taxon>
        <taxon>Pachysolen</taxon>
    </lineage>
</organism>
<sequence>MSSGNMDNRDSNGNHHHVELGNSLGPPSHAYRNELESINLSNFQSYEEENLANDNLPVMEDISLDAPVQQNRIFRYGAFISTYPPSKNVKLLEFLSVSIPGFYVFVALMYLMSLLLMEMDDIKDRPVTQLFSALFNLLSVFVFIFSFQVVIESNINIFSFGVICSLSGIQFIGVILSLIATIRCFGSNKTMGYSYVDQVDNKGNTVGSEKVEVDMTTFVRVMACLSLTVNSLCFLTSVFNSLFYYICLRRKLNMTDRSTEQHANQKNEIPTIYRSQLEKQFLV</sequence>
<evidence type="ECO:0000313" key="3">
    <source>
        <dbReference type="EMBL" id="ODV96783.1"/>
    </source>
</evidence>
<feature type="transmembrane region" description="Helical" evidence="2">
    <location>
        <begin position="218"/>
        <end position="246"/>
    </location>
</feature>
<feature type="compositionally biased region" description="Basic and acidic residues" evidence="1">
    <location>
        <begin position="7"/>
        <end position="19"/>
    </location>
</feature>
<evidence type="ECO:0000256" key="2">
    <source>
        <dbReference type="SAM" id="Phobius"/>
    </source>
</evidence>
<keyword evidence="2" id="KW-0812">Transmembrane</keyword>
<feature type="transmembrane region" description="Helical" evidence="2">
    <location>
        <begin position="157"/>
        <end position="182"/>
    </location>
</feature>
<gene>
    <name evidence="3" type="ORF">PACTADRAFT_1367</name>
</gene>
<dbReference type="Proteomes" id="UP000094236">
    <property type="component" value="Unassembled WGS sequence"/>
</dbReference>
<reference evidence="4" key="1">
    <citation type="submission" date="2016-05" db="EMBL/GenBank/DDBJ databases">
        <title>Comparative genomics of biotechnologically important yeasts.</title>
        <authorList>
            <consortium name="DOE Joint Genome Institute"/>
            <person name="Riley R."/>
            <person name="Haridas S."/>
            <person name="Wolfe K.H."/>
            <person name="Lopes M.R."/>
            <person name="Hittinger C.T."/>
            <person name="Goker M."/>
            <person name="Salamov A."/>
            <person name="Wisecaver J."/>
            <person name="Long T.M."/>
            <person name="Aerts A.L."/>
            <person name="Barry K."/>
            <person name="Choi C."/>
            <person name="Clum A."/>
            <person name="Coughlan A.Y."/>
            <person name="Deshpande S."/>
            <person name="Douglass A.P."/>
            <person name="Hanson S.J."/>
            <person name="Klenk H.-P."/>
            <person name="Labutti K."/>
            <person name="Lapidus A."/>
            <person name="Lindquist E."/>
            <person name="Lipzen A."/>
            <person name="Meier-Kolthoff J.P."/>
            <person name="Ohm R.A."/>
            <person name="Otillar R.P."/>
            <person name="Pangilinan J."/>
            <person name="Peng Y."/>
            <person name="Rokas A."/>
            <person name="Rosa C.A."/>
            <person name="Scheuner C."/>
            <person name="Sibirny A.A."/>
            <person name="Slot J.C."/>
            <person name="Stielow J.B."/>
            <person name="Sun H."/>
            <person name="Kurtzman C.P."/>
            <person name="Blackwell M."/>
            <person name="Grigoriev I.V."/>
            <person name="Jeffries T.W."/>
        </authorList>
    </citation>
    <scope>NUCLEOTIDE SEQUENCE [LARGE SCALE GENOMIC DNA]</scope>
    <source>
        <strain evidence="4">NRRL Y-2460</strain>
    </source>
</reference>
<dbReference type="EMBL" id="KV454012">
    <property type="protein sequence ID" value="ODV96783.1"/>
    <property type="molecule type" value="Genomic_DNA"/>
</dbReference>
<accession>A0A1E4TYE0</accession>
<feature type="region of interest" description="Disordered" evidence="1">
    <location>
        <begin position="1"/>
        <end position="25"/>
    </location>
</feature>
<feature type="transmembrane region" description="Helical" evidence="2">
    <location>
        <begin position="94"/>
        <end position="117"/>
    </location>
</feature>
<dbReference type="AlphaFoldDB" id="A0A1E4TYE0"/>
<protein>
    <submittedName>
        <fullName evidence="3">Uncharacterized protein</fullName>
    </submittedName>
</protein>
<keyword evidence="2" id="KW-1133">Transmembrane helix</keyword>
<evidence type="ECO:0000256" key="1">
    <source>
        <dbReference type="SAM" id="MobiDB-lite"/>
    </source>
</evidence>
<name>A0A1E4TYE0_PACTA</name>
<evidence type="ECO:0000313" key="4">
    <source>
        <dbReference type="Proteomes" id="UP000094236"/>
    </source>
</evidence>
<feature type="transmembrane region" description="Helical" evidence="2">
    <location>
        <begin position="129"/>
        <end position="151"/>
    </location>
</feature>